<reference evidence="1 2" key="1">
    <citation type="submission" date="2017-07" db="EMBL/GenBank/DDBJ databases">
        <title>The complete genome sequence of Bacillus mesonae strain H20-5, an efficient strain improving plant abiotic stress resistance.</title>
        <authorList>
            <person name="Kim S.Y."/>
            <person name="Song H."/>
            <person name="Sang M.K."/>
            <person name="Weon H.-Y."/>
            <person name="Song J."/>
        </authorList>
    </citation>
    <scope>NUCLEOTIDE SEQUENCE [LARGE SCALE GENOMIC DNA]</scope>
    <source>
        <strain evidence="1 2">H20-5</strain>
    </source>
</reference>
<dbReference type="Proteomes" id="UP000282892">
    <property type="component" value="Chromosome"/>
</dbReference>
<dbReference type="RefSeq" id="WP_127484790.1">
    <property type="nucleotide sequence ID" value="NZ_CP022572.1"/>
</dbReference>
<evidence type="ECO:0000313" key="2">
    <source>
        <dbReference type="Proteomes" id="UP000282892"/>
    </source>
</evidence>
<organism evidence="1 2">
    <name type="scientific">Neobacillus mesonae</name>
    <dbReference type="NCBI Taxonomy" id="1193713"/>
    <lineage>
        <taxon>Bacteria</taxon>
        <taxon>Bacillati</taxon>
        <taxon>Bacillota</taxon>
        <taxon>Bacilli</taxon>
        <taxon>Bacillales</taxon>
        <taxon>Bacillaceae</taxon>
        <taxon>Neobacillus</taxon>
    </lineage>
</organism>
<dbReference type="Pfam" id="PF14595">
    <property type="entry name" value="Thioredoxin_9"/>
    <property type="match status" value="1"/>
</dbReference>
<gene>
    <name evidence="1" type="ORF">CHR53_02595</name>
</gene>
<sequence>MDLNSWFQNGMTVDEYINGMTRNKEEMLSIYEQFTLKDGDRSKLEALKGKGLRVIVLSEDWCGDSLLNNPVLLRVAEGADIDVRFLLRDQNLELMDQYLTNGTSRAIPIFVFIDQDGNEIGVWGPRAPEMQELVEKERATLPDKDASDFQEKQMALYKGLAKRYQTEPEIWQTVADSIIATLLK</sequence>
<protein>
    <submittedName>
        <fullName evidence="1">Thioredoxin family protein</fullName>
    </submittedName>
</protein>
<dbReference type="SUPFAM" id="SSF52833">
    <property type="entry name" value="Thioredoxin-like"/>
    <property type="match status" value="1"/>
</dbReference>
<evidence type="ECO:0000313" key="1">
    <source>
        <dbReference type="EMBL" id="AZU60244.1"/>
    </source>
</evidence>
<dbReference type="Gene3D" id="3.40.30.10">
    <property type="entry name" value="Glutaredoxin"/>
    <property type="match status" value="1"/>
</dbReference>
<dbReference type="KEGG" id="nmk:CHR53_02595"/>
<keyword evidence="2" id="KW-1185">Reference proteome</keyword>
<accession>A0A3T0HT05</accession>
<dbReference type="OrthoDB" id="6120799at2"/>
<dbReference type="InterPro" id="IPR036249">
    <property type="entry name" value="Thioredoxin-like_sf"/>
</dbReference>
<dbReference type="AlphaFoldDB" id="A0A3T0HT05"/>
<name>A0A3T0HT05_9BACI</name>
<dbReference type="EMBL" id="CP022572">
    <property type="protein sequence ID" value="AZU60244.1"/>
    <property type="molecule type" value="Genomic_DNA"/>
</dbReference>
<dbReference type="STRING" id="1193713.GCA_001636315_03043"/>
<proteinExistence type="predicted"/>